<name>A0A7D9EA95_PARCT</name>
<keyword evidence="2" id="KW-0863">Zinc-finger</keyword>
<dbReference type="PROSITE" id="PS50950">
    <property type="entry name" value="ZF_THAP"/>
    <property type="match status" value="1"/>
</dbReference>
<dbReference type="SUPFAM" id="SSF57716">
    <property type="entry name" value="Glucocorticoid receptor-like (DNA-binding domain)"/>
    <property type="match status" value="1"/>
</dbReference>
<dbReference type="EMBL" id="CACRXK020004683">
    <property type="protein sequence ID" value="CAB4003625.1"/>
    <property type="molecule type" value="Genomic_DNA"/>
</dbReference>
<dbReference type="InterPro" id="IPR048365">
    <property type="entry name" value="TNP-like_RNaseH_N"/>
</dbReference>
<evidence type="ECO:0000256" key="2">
    <source>
        <dbReference type="ARBA" id="ARBA00022771"/>
    </source>
</evidence>
<evidence type="ECO:0000313" key="8">
    <source>
        <dbReference type="Proteomes" id="UP001152795"/>
    </source>
</evidence>
<comment type="caution">
    <text evidence="7">The sequence shown here is derived from an EMBL/GenBank/DDBJ whole genome shotgun (WGS) entry which is preliminary data.</text>
</comment>
<keyword evidence="8" id="KW-1185">Reference proteome</keyword>
<evidence type="ECO:0000256" key="5">
    <source>
        <dbReference type="SAM" id="Coils"/>
    </source>
</evidence>
<organism evidence="7 8">
    <name type="scientific">Paramuricea clavata</name>
    <name type="common">Red gorgonian</name>
    <name type="synonym">Violescent sea-whip</name>
    <dbReference type="NCBI Taxonomy" id="317549"/>
    <lineage>
        <taxon>Eukaryota</taxon>
        <taxon>Metazoa</taxon>
        <taxon>Cnidaria</taxon>
        <taxon>Anthozoa</taxon>
        <taxon>Octocorallia</taxon>
        <taxon>Malacalcyonacea</taxon>
        <taxon>Plexauridae</taxon>
        <taxon>Paramuricea</taxon>
    </lineage>
</organism>
<keyword evidence="1" id="KW-0479">Metal-binding</keyword>
<keyword evidence="3" id="KW-0862">Zinc</keyword>
<dbReference type="InterPro" id="IPR006612">
    <property type="entry name" value="THAP_Znf"/>
</dbReference>
<dbReference type="SMART" id="SM00692">
    <property type="entry name" value="DM3"/>
    <property type="match status" value="1"/>
</dbReference>
<protein>
    <submittedName>
        <fullName evidence="7">Transposable element P transposase</fullName>
    </submittedName>
</protein>
<evidence type="ECO:0000256" key="1">
    <source>
        <dbReference type="ARBA" id="ARBA00022723"/>
    </source>
</evidence>
<dbReference type="AlphaFoldDB" id="A0A7D9EA95"/>
<dbReference type="Pfam" id="PF05485">
    <property type="entry name" value="THAP"/>
    <property type="match status" value="1"/>
</dbReference>
<evidence type="ECO:0000256" key="3">
    <source>
        <dbReference type="ARBA" id="ARBA00022833"/>
    </source>
</evidence>
<feature type="compositionally biased region" description="Low complexity" evidence="6">
    <location>
        <begin position="309"/>
        <end position="318"/>
    </location>
</feature>
<dbReference type="PANTHER" id="PTHR47577">
    <property type="entry name" value="THAP DOMAIN-CONTAINING PROTEIN 6"/>
    <property type="match status" value="1"/>
</dbReference>
<dbReference type="Pfam" id="PF21788">
    <property type="entry name" value="TNP-like_GBD"/>
    <property type="match status" value="1"/>
</dbReference>
<dbReference type="GO" id="GO:0003677">
    <property type="term" value="F:DNA binding"/>
    <property type="evidence" value="ECO:0007669"/>
    <property type="project" value="UniProtKB-UniRule"/>
</dbReference>
<dbReference type="GO" id="GO:0008270">
    <property type="term" value="F:zinc ion binding"/>
    <property type="evidence" value="ECO:0007669"/>
    <property type="project" value="UniProtKB-KW"/>
</dbReference>
<reference evidence="7" key="1">
    <citation type="submission" date="2020-04" db="EMBL/GenBank/DDBJ databases">
        <authorList>
            <person name="Alioto T."/>
            <person name="Alioto T."/>
            <person name="Gomez Garrido J."/>
        </authorList>
    </citation>
    <scope>NUCLEOTIDE SEQUENCE</scope>
    <source>
        <strain evidence="7">A484AB</strain>
    </source>
</reference>
<evidence type="ECO:0000256" key="6">
    <source>
        <dbReference type="SAM" id="MobiDB-lite"/>
    </source>
</evidence>
<evidence type="ECO:0000256" key="4">
    <source>
        <dbReference type="ARBA" id="ARBA00023125"/>
    </source>
</evidence>
<dbReference type="InterPro" id="IPR048366">
    <property type="entry name" value="TNP-like_GBD"/>
</dbReference>
<keyword evidence="4" id="KW-0238">DNA-binding</keyword>
<dbReference type="SMART" id="SM00980">
    <property type="entry name" value="THAP"/>
    <property type="match status" value="1"/>
</dbReference>
<evidence type="ECO:0000313" key="7">
    <source>
        <dbReference type="EMBL" id="CAB4003625.1"/>
    </source>
</evidence>
<gene>
    <name evidence="7" type="ORF">PACLA_8A029273</name>
</gene>
<dbReference type="OrthoDB" id="2441813at2759"/>
<dbReference type="Proteomes" id="UP001152795">
    <property type="component" value="Unassembled WGS sequence"/>
</dbReference>
<keyword evidence="5" id="KW-0175">Coiled coil</keyword>
<dbReference type="PANTHER" id="PTHR47577:SF2">
    <property type="entry name" value="THAP DOMAIN CONTAINING 9"/>
    <property type="match status" value="1"/>
</dbReference>
<sequence>MPGANCAFYGCSTSRSHKLSLFKIPTIGAADTDYTKSVKRKTREEWLRLIQRTRVLTPELKARIEANNIYICELHFKAECILDGKRKTLVAGSIPTENLPQKKYDAPKQERRVLERKQLEVPKTPPLLDINTFTEQLQRKEIEPWKIVKSNNDEVRLEYYDDVHSIPKYTVIVNSALEFSVFVFNWLVPDQNFVYVENKRSVIHVDIVGLLKYIESSKLCEGLEEDTDVKSVAVDPTEKPNPTIQTLIVRHSVPKVIDPEEPHFQVSIRYRSVGCDTLTSSEHSNSSCKPCESALKKMKRAVKRKNRGSASPAKAKAPLSKCGPKKLQSTVVSTRLQVKDLEDRLQQLQKEIQQHGVGISETLEKDILTIMGGKNLDATPHMKFFWQEQIKLLQSSKMGRRYHPQVIRFALSIHSKSPSAYREIRDSGALVLPSERVLRDYKNYFKPKPGINKENVESLREKTTSFTSVQRYVAVVMDEMKIQSSLVFDKVSGDLIGFIDLGDPMTTFACLSEDDPIASHALAFLVRGLCTDLKHIIAYFFTGNVTSFQIMPLFWRIVAVLEVSLHLSVIAAVNDGASPNRKFFRLHSKIAKEVDSDVVYKTPNIYAPSRFIFFFADSPHLMKTARNCLYNSGSGSRSRMMWKDGKYLLFRHIADLFYSDSEFALHTLPKLTFEHVVLTPYSKMKVKLAVQVLSQSVAIALRESDDEDVTATAEFCDMMNRFFDCTNVRSLTEHSMKRNPFIRPYSSPEDERLTWMKEVFLKYLNDWKESTLARDGDFSSDDRAKMFLSSQTYEGLKISVYSHTEVITFLLAQGFQYVLTERFMQDVLEDYFGHQREQGRRSDNPTARQFGYNDLTIATQRDIAPVIRGNVGGRYEKVKWHKVSDEPVKKRQKKKKD</sequence>
<feature type="coiled-coil region" evidence="5">
    <location>
        <begin position="331"/>
        <end position="358"/>
    </location>
</feature>
<accession>A0A7D9EA95</accession>
<dbReference type="Pfam" id="PF21787">
    <property type="entry name" value="TNP-like_RNaseH_N"/>
    <property type="match status" value="1"/>
</dbReference>
<proteinExistence type="predicted"/>
<feature type="region of interest" description="Disordered" evidence="6">
    <location>
        <begin position="301"/>
        <end position="324"/>
    </location>
</feature>